<dbReference type="Gene3D" id="2.60.40.10">
    <property type="entry name" value="Immunoglobulins"/>
    <property type="match status" value="1"/>
</dbReference>
<reference evidence="5" key="1">
    <citation type="submission" date="2022-11" db="UniProtKB">
        <authorList>
            <consortium name="WormBaseParasite"/>
        </authorList>
    </citation>
    <scope>IDENTIFICATION</scope>
</reference>
<protein>
    <submittedName>
        <fullName evidence="5">Fibronectin type-III domain-containing protein</fullName>
    </submittedName>
</protein>
<dbReference type="InterPro" id="IPR050991">
    <property type="entry name" value="ECM_Regulatory_Proteins"/>
</dbReference>
<feature type="compositionally biased region" description="Low complexity" evidence="2">
    <location>
        <begin position="27"/>
        <end position="38"/>
    </location>
</feature>
<dbReference type="InterPro" id="IPR013783">
    <property type="entry name" value="Ig-like_fold"/>
</dbReference>
<dbReference type="Proteomes" id="UP000887578">
    <property type="component" value="Unplaced"/>
</dbReference>
<feature type="region of interest" description="Disordered" evidence="2">
    <location>
        <begin position="59"/>
        <end position="78"/>
    </location>
</feature>
<feature type="domain" description="Fibronectin type-III" evidence="3">
    <location>
        <begin position="393"/>
        <end position="464"/>
    </location>
</feature>
<dbReference type="Pfam" id="PF00041">
    <property type="entry name" value="fn3"/>
    <property type="match status" value="1"/>
</dbReference>
<dbReference type="WBParaSite" id="PDA_v2.g20816.t1">
    <property type="protein sequence ID" value="PDA_v2.g20816.t1"/>
    <property type="gene ID" value="PDA_v2.g20816"/>
</dbReference>
<dbReference type="InterPro" id="IPR003961">
    <property type="entry name" value="FN3_dom"/>
</dbReference>
<feature type="region of interest" description="Disordered" evidence="2">
    <location>
        <begin position="13"/>
        <end position="40"/>
    </location>
</feature>
<dbReference type="SUPFAM" id="SSF49265">
    <property type="entry name" value="Fibronectin type III"/>
    <property type="match status" value="1"/>
</dbReference>
<evidence type="ECO:0000259" key="3">
    <source>
        <dbReference type="Pfam" id="PF00041"/>
    </source>
</evidence>
<name>A0A914PQF2_9BILA</name>
<keyword evidence="4" id="KW-1185">Reference proteome</keyword>
<proteinExistence type="predicted"/>
<dbReference type="CDD" id="cd00063">
    <property type="entry name" value="FN3"/>
    <property type="match status" value="1"/>
</dbReference>
<organism evidence="4 5">
    <name type="scientific">Panagrolaimus davidi</name>
    <dbReference type="NCBI Taxonomy" id="227884"/>
    <lineage>
        <taxon>Eukaryota</taxon>
        <taxon>Metazoa</taxon>
        <taxon>Ecdysozoa</taxon>
        <taxon>Nematoda</taxon>
        <taxon>Chromadorea</taxon>
        <taxon>Rhabditida</taxon>
        <taxon>Tylenchina</taxon>
        <taxon>Panagrolaimomorpha</taxon>
        <taxon>Panagrolaimoidea</taxon>
        <taxon>Panagrolaimidae</taxon>
        <taxon>Panagrolaimus</taxon>
    </lineage>
</organism>
<keyword evidence="1" id="KW-0677">Repeat</keyword>
<evidence type="ECO:0000313" key="5">
    <source>
        <dbReference type="WBParaSite" id="PDA_v2.g20816.t1"/>
    </source>
</evidence>
<evidence type="ECO:0000313" key="4">
    <source>
        <dbReference type="Proteomes" id="UP000887578"/>
    </source>
</evidence>
<dbReference type="PANTHER" id="PTHR46708:SF2">
    <property type="entry name" value="FIBRONECTIN TYPE-III DOMAIN-CONTAINING PROTEIN"/>
    <property type="match status" value="1"/>
</dbReference>
<evidence type="ECO:0000256" key="1">
    <source>
        <dbReference type="ARBA" id="ARBA00022737"/>
    </source>
</evidence>
<feature type="region of interest" description="Disordered" evidence="2">
    <location>
        <begin position="145"/>
        <end position="167"/>
    </location>
</feature>
<accession>A0A914PQF2</accession>
<dbReference type="PANTHER" id="PTHR46708">
    <property type="entry name" value="TENASCIN"/>
    <property type="match status" value="1"/>
</dbReference>
<evidence type="ECO:0000256" key="2">
    <source>
        <dbReference type="SAM" id="MobiDB-lite"/>
    </source>
</evidence>
<dbReference type="AlphaFoldDB" id="A0A914PQF2"/>
<sequence length="508" mass="56731">MTLLPPQVVIKNAIENRDNQPEDNNYPQQPQAPQQPRQTIDPMKFVTTFVTAVAENLPTMAPSTDTQSPSEEKQPLVPLTESVESMGKSTVLKPEPIVPLPKSEIVDGDEDGIDGGLKPLKTVAAAATTMIPPTFTPENFEISTKKPKFLPTSDPSSTDDITFETNPGEEDIDIASESTGTEFVINQGTDLLIEAANIKLSKENNQLKLEWEQPLIALCDSFNVNYTVISLKYPKTFTIKTTINFATIKMLVGHQLDIKVNCMFEGGISKQWWAHRLVDLGKPTPVQNLKISSIETNEFFVASITINFDWPSHHDFEYYDIVVAWSPGKKILGNDILRVNEKGPITIGKLEAAKLYTLTVRNVSRELEIASPAKGLRQITPPIITSTVYPGQISNNAININFGESDPEHSFDSYELTFSGSAKNITKKLKKDDEKSFTFNKLIPGKTYHFELYTVYRGIRSRPVVADITTYPLKVTKLYPVLGPGYATLFWDIENVADNDCRYRLGYF</sequence>
<dbReference type="InterPro" id="IPR036116">
    <property type="entry name" value="FN3_sf"/>
</dbReference>
<feature type="compositionally biased region" description="Polar residues" evidence="2">
    <location>
        <begin position="153"/>
        <end position="165"/>
    </location>
</feature>